<gene>
    <name evidence="1" type="ORF">NQ176_g3213</name>
</gene>
<dbReference type="EMBL" id="JANJQO010000277">
    <property type="protein sequence ID" value="KAJ2979506.1"/>
    <property type="molecule type" value="Genomic_DNA"/>
</dbReference>
<keyword evidence="2" id="KW-1185">Reference proteome</keyword>
<protein>
    <submittedName>
        <fullName evidence="1">Uncharacterized protein</fullName>
    </submittedName>
</protein>
<evidence type="ECO:0000313" key="1">
    <source>
        <dbReference type="EMBL" id="KAJ2979506.1"/>
    </source>
</evidence>
<organism evidence="1 2">
    <name type="scientific">Zarea fungicola</name>
    <dbReference type="NCBI Taxonomy" id="93591"/>
    <lineage>
        <taxon>Eukaryota</taxon>
        <taxon>Fungi</taxon>
        <taxon>Dikarya</taxon>
        <taxon>Ascomycota</taxon>
        <taxon>Pezizomycotina</taxon>
        <taxon>Sordariomycetes</taxon>
        <taxon>Hypocreomycetidae</taxon>
        <taxon>Hypocreales</taxon>
        <taxon>Cordycipitaceae</taxon>
        <taxon>Zarea</taxon>
    </lineage>
</organism>
<comment type="caution">
    <text evidence="1">The sequence shown here is derived from an EMBL/GenBank/DDBJ whole genome shotgun (WGS) entry which is preliminary data.</text>
</comment>
<dbReference type="Proteomes" id="UP001143910">
    <property type="component" value="Unassembled WGS sequence"/>
</dbReference>
<name>A0ACC1NLP2_9HYPO</name>
<reference evidence="1" key="1">
    <citation type="submission" date="2022-08" db="EMBL/GenBank/DDBJ databases">
        <title>Genome Sequence of Lecanicillium fungicola.</title>
        <authorList>
            <person name="Buettner E."/>
        </authorList>
    </citation>
    <scope>NUCLEOTIDE SEQUENCE</scope>
    <source>
        <strain evidence="1">Babe33</strain>
    </source>
</reference>
<proteinExistence type="predicted"/>
<accession>A0ACC1NLP2</accession>
<evidence type="ECO:0000313" key="2">
    <source>
        <dbReference type="Proteomes" id="UP001143910"/>
    </source>
</evidence>
<sequence>MRPLLEMLPYTCRPEPRGREEARSGRVAIESEAVRQDERHVYLWSGEEPKKMELTKEWHAAVERLFEIEAVDEVYVRF</sequence>